<organism evidence="4">
    <name type="scientific">uncultured archaeon MedDCM-OCT-S09-C50</name>
    <dbReference type="NCBI Taxonomy" id="743102"/>
    <lineage>
        <taxon>Archaea</taxon>
        <taxon>environmental samples</taxon>
    </lineage>
</organism>
<dbReference type="InterPro" id="IPR023576">
    <property type="entry name" value="UbiE/COQ5_MeTrFase_CS"/>
</dbReference>
<dbReference type="PROSITE" id="PS01184">
    <property type="entry name" value="UBIE_2"/>
    <property type="match status" value="1"/>
</dbReference>
<dbReference type="PROSITE" id="PS51608">
    <property type="entry name" value="SAM_MT_UBIE"/>
    <property type="match status" value="1"/>
</dbReference>
<dbReference type="Pfam" id="PF01209">
    <property type="entry name" value="Ubie_methyltran"/>
    <property type="match status" value="1"/>
</dbReference>
<dbReference type="AlphaFoldDB" id="D6PC53"/>
<evidence type="ECO:0000256" key="1">
    <source>
        <dbReference type="ARBA" id="ARBA00022603"/>
    </source>
</evidence>
<dbReference type="InterPro" id="IPR004033">
    <property type="entry name" value="UbiE/COQ5_MeTrFase"/>
</dbReference>
<dbReference type="PANTHER" id="PTHR42912">
    <property type="entry name" value="METHYLTRANSFERASE"/>
    <property type="match status" value="1"/>
</dbReference>
<dbReference type="Gene3D" id="3.40.50.150">
    <property type="entry name" value="Vaccinia Virus protein VP39"/>
    <property type="match status" value="1"/>
</dbReference>
<accession>D6PC53</accession>
<dbReference type="EMBL" id="GU942976">
    <property type="protein sequence ID" value="ADD93304.1"/>
    <property type="molecule type" value="Genomic_DNA"/>
</dbReference>
<proteinExistence type="predicted"/>
<evidence type="ECO:0000313" key="4">
    <source>
        <dbReference type="EMBL" id="ADD93304.1"/>
    </source>
</evidence>
<dbReference type="InterPro" id="IPR050508">
    <property type="entry name" value="Methyltransf_Superfamily"/>
</dbReference>
<keyword evidence="3" id="KW-0949">S-adenosyl-L-methionine</keyword>
<dbReference type="GO" id="GO:0008168">
    <property type="term" value="F:methyltransferase activity"/>
    <property type="evidence" value="ECO:0007669"/>
    <property type="project" value="UniProtKB-KW"/>
</dbReference>
<dbReference type="GO" id="GO:0032259">
    <property type="term" value="P:methylation"/>
    <property type="evidence" value="ECO:0007669"/>
    <property type="project" value="UniProtKB-KW"/>
</dbReference>
<dbReference type="GO" id="GO:0042181">
    <property type="term" value="P:ketone biosynthetic process"/>
    <property type="evidence" value="ECO:0007669"/>
    <property type="project" value="UniProtKB-ARBA"/>
</dbReference>
<keyword evidence="1 4" id="KW-0489">Methyltransferase</keyword>
<name>D6PC53_9ARCH</name>
<reference evidence="4" key="1">
    <citation type="journal article" date="2010" name="ISME J.">
        <title>Metagenome of the Mediterranean deep chlorophyll maximum studied by direct and fosmid library 454 pyrosequencing.</title>
        <authorList>
            <person name="Ghai R."/>
            <person name="Martin-Cuadrado A.B."/>
            <person name="Molto A.G."/>
            <person name="Heredia I.G."/>
            <person name="Cabrera R."/>
            <person name="Martin J."/>
            <person name="Verdu M."/>
            <person name="Deschamps P."/>
            <person name="Moreira D."/>
            <person name="Lopez-Garcia P."/>
            <person name="Mira A."/>
            <person name="Rodriguez-Valera F."/>
        </authorList>
    </citation>
    <scope>NUCLEOTIDE SEQUENCE</scope>
</reference>
<keyword evidence="2 4" id="KW-0808">Transferase</keyword>
<dbReference type="InterPro" id="IPR029063">
    <property type="entry name" value="SAM-dependent_MTases_sf"/>
</dbReference>
<dbReference type="CDD" id="cd02440">
    <property type="entry name" value="AdoMet_MTases"/>
    <property type="match status" value="1"/>
</dbReference>
<protein>
    <submittedName>
        <fullName evidence="4">Methyltransferase type 11</fullName>
    </submittedName>
</protein>
<sequence>MSKTVGGSPPLMGKRAATGGFDASGIDAEAWEVLEGQLEATIPNYDRVNTWMTFGQDKRWRRNVRNHAQPGMKVLEVGCGPGSFAEDLVGMELTCLDPSPEMLATAQPRVDSARAARGEGPAEYVQAIAENIPLPDDTFDMVFCLFSFRDFQDKAQGLREIYRVLKPGGRLVICDAGKANKLHGFFGYLWMNSVVQVMARIITKEKNHPWKGLAASYTHYGTNGYYRKMLKDVGFHSVQGRLLYPLGMASRFRGTKPENSAQQPTPLDS</sequence>
<evidence type="ECO:0000256" key="3">
    <source>
        <dbReference type="ARBA" id="ARBA00022691"/>
    </source>
</evidence>
<dbReference type="SUPFAM" id="SSF53335">
    <property type="entry name" value="S-adenosyl-L-methionine-dependent methyltransferases"/>
    <property type="match status" value="1"/>
</dbReference>
<evidence type="ECO:0000256" key="2">
    <source>
        <dbReference type="ARBA" id="ARBA00022679"/>
    </source>
</evidence>